<evidence type="ECO:0000256" key="1">
    <source>
        <dbReference type="ARBA" id="ARBA00006432"/>
    </source>
</evidence>
<organism evidence="5 6">
    <name type="scientific">Photobacterium sanctipauli</name>
    <dbReference type="NCBI Taxonomy" id="1342794"/>
    <lineage>
        <taxon>Bacteria</taxon>
        <taxon>Pseudomonadati</taxon>
        <taxon>Pseudomonadota</taxon>
        <taxon>Gammaproteobacteria</taxon>
        <taxon>Vibrionales</taxon>
        <taxon>Vibrionaceae</taxon>
        <taxon>Photobacterium</taxon>
    </lineage>
</organism>
<protein>
    <submittedName>
        <fullName evidence="5">AMP-dependent synthetase</fullName>
    </submittedName>
</protein>
<dbReference type="Gene3D" id="3.30.300.30">
    <property type="match status" value="1"/>
</dbReference>
<evidence type="ECO:0000313" key="6">
    <source>
        <dbReference type="Proteomes" id="UP000241771"/>
    </source>
</evidence>
<dbReference type="FunFam" id="3.30.300.30:FF:000008">
    <property type="entry name" value="2,3-dihydroxybenzoate-AMP ligase"/>
    <property type="match status" value="1"/>
</dbReference>
<evidence type="ECO:0000259" key="4">
    <source>
        <dbReference type="Pfam" id="PF13193"/>
    </source>
</evidence>
<proteinExistence type="inferred from homology"/>
<dbReference type="PROSITE" id="PS00455">
    <property type="entry name" value="AMP_BINDING"/>
    <property type="match status" value="1"/>
</dbReference>
<feature type="domain" description="AMP-dependent synthetase/ligase" evidence="3">
    <location>
        <begin position="5"/>
        <end position="242"/>
    </location>
</feature>
<dbReference type="SUPFAM" id="SSF56801">
    <property type="entry name" value="Acetyl-CoA synthetase-like"/>
    <property type="match status" value="1"/>
</dbReference>
<sequence>MEECSYEDALAKSDTSAQLAQVQEDDIAVLHYTSGSSGVLKAAMQTVGNRLSILHKVIYRAKLNPDHPETMVHVGPITHASGMSIMPLLTQGHKHVILSRFDVDNFLGTVESEQAQQTYLVPTMINRILAHENRHKYDISSLRQIRYGAAPISAARLKEAIEFFGPILNQGYGAGEVNHSVCMLSEADHASAINGNPDLLNSCGRPLFETEVKIIDENGNPQPVGVRGEMVIRGKDVMKGYWNAPALTEKVLINGYYHTGDIAYSDEEGYLFIVDRKKDMIVSGGFNIYPNEVENTLYNHQAVFEACVVGAPDPDLGEVVKAVVVLKDGSNVSESKLIDHCTKELGKFKKPDSIDFVASLPKNNAGKIQRRDVRATYWKDEDRQI</sequence>
<accession>A0A2T3NWA8</accession>
<evidence type="ECO:0000313" key="5">
    <source>
        <dbReference type="EMBL" id="PSW20577.1"/>
    </source>
</evidence>
<dbReference type="PANTHER" id="PTHR43201:SF5">
    <property type="entry name" value="MEDIUM-CHAIN ACYL-COA LIGASE ACSF2, MITOCHONDRIAL"/>
    <property type="match status" value="1"/>
</dbReference>
<name>A0A2T3NWA8_9GAMM</name>
<dbReference type="Pfam" id="PF00501">
    <property type="entry name" value="AMP-binding"/>
    <property type="match status" value="1"/>
</dbReference>
<keyword evidence="2" id="KW-0436">Ligase</keyword>
<comment type="caution">
    <text evidence="5">The sequence shown here is derived from an EMBL/GenBank/DDBJ whole genome shotgun (WGS) entry which is preliminary data.</text>
</comment>
<feature type="domain" description="AMP-binding enzyme C-terminal" evidence="4">
    <location>
        <begin position="292"/>
        <end position="367"/>
    </location>
</feature>
<dbReference type="InterPro" id="IPR020845">
    <property type="entry name" value="AMP-binding_CS"/>
</dbReference>
<dbReference type="Pfam" id="PF13193">
    <property type="entry name" value="AMP-binding_C"/>
    <property type="match status" value="1"/>
</dbReference>
<dbReference type="InterPro" id="IPR000873">
    <property type="entry name" value="AMP-dep_synth/lig_dom"/>
</dbReference>
<comment type="similarity">
    <text evidence="1">Belongs to the ATP-dependent AMP-binding enzyme family.</text>
</comment>
<dbReference type="GO" id="GO:0031956">
    <property type="term" value="F:medium-chain fatty acid-CoA ligase activity"/>
    <property type="evidence" value="ECO:0007669"/>
    <property type="project" value="TreeGrafter"/>
</dbReference>
<evidence type="ECO:0000256" key="2">
    <source>
        <dbReference type="ARBA" id="ARBA00022598"/>
    </source>
</evidence>
<dbReference type="InterPro" id="IPR045851">
    <property type="entry name" value="AMP-bd_C_sf"/>
</dbReference>
<dbReference type="GO" id="GO:0006631">
    <property type="term" value="P:fatty acid metabolic process"/>
    <property type="evidence" value="ECO:0007669"/>
    <property type="project" value="TreeGrafter"/>
</dbReference>
<dbReference type="Gene3D" id="3.40.50.12780">
    <property type="entry name" value="N-terminal domain of ligase-like"/>
    <property type="match status" value="1"/>
</dbReference>
<reference evidence="5 6" key="1">
    <citation type="submission" date="2018-01" db="EMBL/GenBank/DDBJ databases">
        <title>Whole genome sequencing of Histamine producing bacteria.</title>
        <authorList>
            <person name="Butler K."/>
        </authorList>
    </citation>
    <scope>NUCLEOTIDE SEQUENCE [LARGE SCALE GENOMIC DNA]</scope>
    <source>
        <strain evidence="5 6">DSM 100436</strain>
    </source>
</reference>
<dbReference type="EMBL" id="PYMA01000003">
    <property type="protein sequence ID" value="PSW20577.1"/>
    <property type="molecule type" value="Genomic_DNA"/>
</dbReference>
<dbReference type="InterPro" id="IPR025110">
    <property type="entry name" value="AMP-bd_C"/>
</dbReference>
<evidence type="ECO:0000259" key="3">
    <source>
        <dbReference type="Pfam" id="PF00501"/>
    </source>
</evidence>
<dbReference type="PANTHER" id="PTHR43201">
    <property type="entry name" value="ACYL-COA SYNTHETASE"/>
    <property type="match status" value="1"/>
</dbReference>
<keyword evidence="6" id="KW-1185">Reference proteome</keyword>
<dbReference type="InterPro" id="IPR042099">
    <property type="entry name" value="ANL_N_sf"/>
</dbReference>
<dbReference type="AlphaFoldDB" id="A0A2T3NWA8"/>
<dbReference type="Proteomes" id="UP000241771">
    <property type="component" value="Unassembled WGS sequence"/>
</dbReference>
<gene>
    <name evidence="5" type="ORF">C9I98_06910</name>
</gene>